<dbReference type="HOGENOM" id="CLU_2176651_0_0_1"/>
<evidence type="ECO:0000313" key="2">
    <source>
        <dbReference type="Proteomes" id="UP000008144"/>
    </source>
</evidence>
<dbReference type="InParanoid" id="H2XLU1"/>
<dbReference type="Proteomes" id="UP000008144">
    <property type="component" value="Unassembled WGS sequence"/>
</dbReference>
<sequence length="110" mass="12340">MSEFTDTISANWKRAMEDLSLLSESTFLEPANTKILKLAKLSSCFAKPGKDEEISMDEGKARSKVHSFARELNQMSDLDEAYIDTALDVGSSLYLMAIHIKVAKYIFNNL</sequence>
<reference evidence="1" key="3">
    <citation type="submission" date="2025-09" db="UniProtKB">
        <authorList>
            <consortium name="Ensembl"/>
        </authorList>
    </citation>
    <scope>IDENTIFICATION</scope>
</reference>
<reference evidence="2" key="1">
    <citation type="journal article" date="2002" name="Science">
        <title>The draft genome of Ciona intestinalis: insights into chordate and vertebrate origins.</title>
        <authorList>
            <person name="Dehal P."/>
            <person name="Satou Y."/>
            <person name="Campbell R.K."/>
            <person name="Chapman J."/>
            <person name="Degnan B."/>
            <person name="De Tomaso A."/>
            <person name="Davidson B."/>
            <person name="Di Gregorio A."/>
            <person name="Gelpke M."/>
            <person name="Goodstein D.M."/>
            <person name="Harafuji N."/>
            <person name="Hastings K.E."/>
            <person name="Ho I."/>
            <person name="Hotta K."/>
            <person name="Huang W."/>
            <person name="Kawashima T."/>
            <person name="Lemaire P."/>
            <person name="Martinez D."/>
            <person name="Meinertzhagen I.A."/>
            <person name="Necula S."/>
            <person name="Nonaka M."/>
            <person name="Putnam N."/>
            <person name="Rash S."/>
            <person name="Saiga H."/>
            <person name="Satake M."/>
            <person name="Terry A."/>
            <person name="Yamada L."/>
            <person name="Wang H.G."/>
            <person name="Awazu S."/>
            <person name="Azumi K."/>
            <person name="Boore J."/>
            <person name="Branno M."/>
            <person name="Chin-Bow S."/>
            <person name="DeSantis R."/>
            <person name="Doyle S."/>
            <person name="Francino P."/>
            <person name="Keys D.N."/>
            <person name="Haga S."/>
            <person name="Hayashi H."/>
            <person name="Hino K."/>
            <person name="Imai K.S."/>
            <person name="Inaba K."/>
            <person name="Kano S."/>
            <person name="Kobayashi K."/>
            <person name="Kobayashi M."/>
            <person name="Lee B.I."/>
            <person name="Makabe K.W."/>
            <person name="Manohar C."/>
            <person name="Matassi G."/>
            <person name="Medina M."/>
            <person name="Mochizuki Y."/>
            <person name="Mount S."/>
            <person name="Morishita T."/>
            <person name="Miura S."/>
            <person name="Nakayama A."/>
            <person name="Nishizaka S."/>
            <person name="Nomoto H."/>
            <person name="Ohta F."/>
            <person name="Oishi K."/>
            <person name="Rigoutsos I."/>
            <person name="Sano M."/>
            <person name="Sasaki A."/>
            <person name="Sasakura Y."/>
            <person name="Shoguchi E."/>
            <person name="Shin-i T."/>
            <person name="Spagnuolo A."/>
            <person name="Stainier D."/>
            <person name="Suzuki M.M."/>
            <person name="Tassy O."/>
            <person name="Takatori N."/>
            <person name="Tokuoka M."/>
            <person name="Yagi K."/>
            <person name="Yoshizaki F."/>
            <person name="Wada S."/>
            <person name="Zhang C."/>
            <person name="Hyatt P.D."/>
            <person name="Larimer F."/>
            <person name="Detter C."/>
            <person name="Doggett N."/>
            <person name="Glavina T."/>
            <person name="Hawkins T."/>
            <person name="Richardson P."/>
            <person name="Lucas S."/>
            <person name="Kohara Y."/>
            <person name="Levine M."/>
            <person name="Satoh N."/>
            <person name="Rokhsar D.S."/>
        </authorList>
    </citation>
    <scope>NUCLEOTIDE SEQUENCE [LARGE SCALE GENOMIC DNA]</scope>
</reference>
<name>H2XLU1_CIOIN</name>
<dbReference type="AlphaFoldDB" id="H2XLU1"/>
<proteinExistence type="predicted"/>
<keyword evidence="2" id="KW-1185">Reference proteome</keyword>
<accession>H2XLU1</accession>
<reference evidence="1" key="2">
    <citation type="submission" date="2025-08" db="UniProtKB">
        <authorList>
            <consortium name="Ensembl"/>
        </authorList>
    </citation>
    <scope>IDENTIFICATION</scope>
</reference>
<protein>
    <submittedName>
        <fullName evidence="1">Uncharacterized protein</fullName>
    </submittedName>
</protein>
<evidence type="ECO:0000313" key="1">
    <source>
        <dbReference type="Ensembl" id="ENSCINP00000030623.1"/>
    </source>
</evidence>
<organism evidence="1 2">
    <name type="scientific">Ciona intestinalis</name>
    <name type="common">Transparent sea squirt</name>
    <name type="synonym">Ascidia intestinalis</name>
    <dbReference type="NCBI Taxonomy" id="7719"/>
    <lineage>
        <taxon>Eukaryota</taxon>
        <taxon>Metazoa</taxon>
        <taxon>Chordata</taxon>
        <taxon>Tunicata</taxon>
        <taxon>Ascidiacea</taxon>
        <taxon>Phlebobranchia</taxon>
        <taxon>Cionidae</taxon>
        <taxon>Ciona</taxon>
    </lineage>
</organism>
<dbReference type="Ensembl" id="ENSCINT00000034455.1">
    <property type="protein sequence ID" value="ENSCINP00000030623.1"/>
    <property type="gene ID" value="ENSCING00000018101.1"/>
</dbReference>